<dbReference type="Proteomes" id="UP000603865">
    <property type="component" value="Unassembled WGS sequence"/>
</dbReference>
<dbReference type="SUPFAM" id="SSF52172">
    <property type="entry name" value="CheY-like"/>
    <property type="match status" value="1"/>
</dbReference>
<keyword evidence="1 6" id="KW-0597">Phosphoprotein</keyword>
<dbReference type="InterPro" id="IPR001789">
    <property type="entry name" value="Sig_transdc_resp-reg_receiver"/>
</dbReference>
<keyword evidence="3" id="KW-0805">Transcription regulation</keyword>
<feature type="DNA-binding region" description="OmpR/PhoB-type" evidence="7">
    <location>
        <begin position="129"/>
        <end position="226"/>
    </location>
</feature>
<evidence type="ECO:0000259" key="8">
    <source>
        <dbReference type="PROSITE" id="PS50110"/>
    </source>
</evidence>
<feature type="domain" description="Response regulatory" evidence="8">
    <location>
        <begin position="4"/>
        <end position="117"/>
    </location>
</feature>
<dbReference type="RefSeq" id="WP_189092143.1">
    <property type="nucleotide sequence ID" value="NZ_BMQL01000029.1"/>
</dbReference>
<keyword evidence="4 7" id="KW-0238">DNA-binding</keyword>
<feature type="modified residue" description="4-aspartylphosphate" evidence="6">
    <location>
        <position position="53"/>
    </location>
</feature>
<dbReference type="InterPro" id="IPR016032">
    <property type="entry name" value="Sig_transdc_resp-reg_C-effctor"/>
</dbReference>
<dbReference type="FunFam" id="3.40.50.2300:FF:000001">
    <property type="entry name" value="DNA-binding response regulator PhoB"/>
    <property type="match status" value="1"/>
</dbReference>
<dbReference type="Gene3D" id="1.10.10.10">
    <property type="entry name" value="Winged helix-like DNA-binding domain superfamily/Winged helix DNA-binding domain"/>
    <property type="match status" value="1"/>
</dbReference>
<dbReference type="PANTHER" id="PTHR48111:SF59">
    <property type="entry name" value="TRANSCRIPTIONAL REGULATORY PROTEIN BAER"/>
    <property type="match status" value="1"/>
</dbReference>
<dbReference type="CDD" id="cd00383">
    <property type="entry name" value="trans_reg_C"/>
    <property type="match status" value="1"/>
</dbReference>
<dbReference type="GO" id="GO:0005829">
    <property type="term" value="C:cytosol"/>
    <property type="evidence" value="ECO:0007669"/>
    <property type="project" value="TreeGrafter"/>
</dbReference>
<keyword evidence="2" id="KW-0902">Two-component regulatory system</keyword>
<evidence type="ECO:0000256" key="1">
    <source>
        <dbReference type="ARBA" id="ARBA00022553"/>
    </source>
</evidence>
<reference evidence="10" key="1">
    <citation type="journal article" date="2014" name="Int. J. Syst. Evol. Microbiol.">
        <title>Complete genome sequence of Corynebacterium casei LMG S-19264T (=DSM 44701T), isolated from a smear-ripened cheese.</title>
        <authorList>
            <consortium name="US DOE Joint Genome Institute (JGI-PGF)"/>
            <person name="Walter F."/>
            <person name="Albersmeier A."/>
            <person name="Kalinowski J."/>
            <person name="Ruckert C."/>
        </authorList>
    </citation>
    <scope>NUCLEOTIDE SEQUENCE</scope>
    <source>
        <strain evidence="10">JCM 31311</strain>
    </source>
</reference>
<evidence type="ECO:0000256" key="5">
    <source>
        <dbReference type="ARBA" id="ARBA00023163"/>
    </source>
</evidence>
<dbReference type="PANTHER" id="PTHR48111">
    <property type="entry name" value="REGULATOR OF RPOS"/>
    <property type="match status" value="1"/>
</dbReference>
<evidence type="ECO:0000313" key="11">
    <source>
        <dbReference type="Proteomes" id="UP000603865"/>
    </source>
</evidence>
<evidence type="ECO:0000256" key="6">
    <source>
        <dbReference type="PROSITE-ProRule" id="PRU00169"/>
    </source>
</evidence>
<dbReference type="Pfam" id="PF00486">
    <property type="entry name" value="Trans_reg_C"/>
    <property type="match status" value="1"/>
</dbReference>
<dbReference type="InterPro" id="IPR039420">
    <property type="entry name" value="WalR-like"/>
</dbReference>
<dbReference type="AlphaFoldDB" id="A0A918CGF3"/>
<dbReference type="InterPro" id="IPR011006">
    <property type="entry name" value="CheY-like_superfamily"/>
</dbReference>
<dbReference type="InterPro" id="IPR036388">
    <property type="entry name" value="WH-like_DNA-bd_sf"/>
</dbReference>
<dbReference type="PROSITE" id="PS50110">
    <property type="entry name" value="RESPONSE_REGULATORY"/>
    <property type="match status" value="1"/>
</dbReference>
<accession>A0A918CGF3</accession>
<keyword evidence="11" id="KW-1185">Reference proteome</keyword>
<organism evidence="10 11">
    <name type="scientific">Deinococcus ruber</name>
    <dbReference type="NCBI Taxonomy" id="1848197"/>
    <lineage>
        <taxon>Bacteria</taxon>
        <taxon>Thermotogati</taxon>
        <taxon>Deinococcota</taxon>
        <taxon>Deinococci</taxon>
        <taxon>Deinococcales</taxon>
        <taxon>Deinococcaceae</taxon>
        <taxon>Deinococcus</taxon>
    </lineage>
</organism>
<dbReference type="GO" id="GO:0006355">
    <property type="term" value="P:regulation of DNA-templated transcription"/>
    <property type="evidence" value="ECO:0007669"/>
    <property type="project" value="InterPro"/>
</dbReference>
<sequence length="228" mass="24412">MSALVLVVEDEPQIAAVLEAYLRQEGHRVEKAADGKAALSLYRSAKPDLLLLDLMLPGLSGMDVLKAVRADGQTPVILVTARAEETDQVLGLEFGADDYVVKPFRPREVMARVKAVLRRASARSEGEQPQVYRVGDLEIDTGAVLVRLLGQTLPMTPAEFRLLSCMASAPGRAFTRAELLAAALPDSEALERVVDAHLASARRKLEAGGGTGLLQTVRGVGYRLAEGG</sequence>
<dbReference type="SMART" id="SM00448">
    <property type="entry name" value="REC"/>
    <property type="match status" value="1"/>
</dbReference>
<reference evidence="10" key="2">
    <citation type="submission" date="2020-09" db="EMBL/GenBank/DDBJ databases">
        <authorList>
            <person name="Sun Q."/>
            <person name="Ohkuma M."/>
        </authorList>
    </citation>
    <scope>NUCLEOTIDE SEQUENCE</scope>
    <source>
        <strain evidence="10">JCM 31311</strain>
    </source>
</reference>
<dbReference type="EMBL" id="BMQL01000029">
    <property type="protein sequence ID" value="GGR22886.1"/>
    <property type="molecule type" value="Genomic_DNA"/>
</dbReference>
<dbReference type="Gene3D" id="6.10.250.690">
    <property type="match status" value="1"/>
</dbReference>
<dbReference type="Pfam" id="PF00072">
    <property type="entry name" value="Response_reg"/>
    <property type="match status" value="1"/>
</dbReference>
<evidence type="ECO:0000256" key="2">
    <source>
        <dbReference type="ARBA" id="ARBA00023012"/>
    </source>
</evidence>
<comment type="caution">
    <text evidence="10">The sequence shown here is derived from an EMBL/GenBank/DDBJ whole genome shotgun (WGS) entry which is preliminary data.</text>
</comment>
<gene>
    <name evidence="10" type="ORF">GCM10008957_38690</name>
</gene>
<evidence type="ECO:0000256" key="7">
    <source>
        <dbReference type="PROSITE-ProRule" id="PRU01091"/>
    </source>
</evidence>
<dbReference type="GO" id="GO:0032993">
    <property type="term" value="C:protein-DNA complex"/>
    <property type="evidence" value="ECO:0007669"/>
    <property type="project" value="TreeGrafter"/>
</dbReference>
<proteinExistence type="predicted"/>
<name>A0A918CGF3_9DEIO</name>
<evidence type="ECO:0000313" key="10">
    <source>
        <dbReference type="EMBL" id="GGR22886.1"/>
    </source>
</evidence>
<evidence type="ECO:0000256" key="4">
    <source>
        <dbReference type="ARBA" id="ARBA00023125"/>
    </source>
</evidence>
<feature type="domain" description="OmpR/PhoB-type" evidence="9">
    <location>
        <begin position="129"/>
        <end position="226"/>
    </location>
</feature>
<dbReference type="SMART" id="SM00862">
    <property type="entry name" value="Trans_reg_C"/>
    <property type="match status" value="1"/>
</dbReference>
<dbReference type="SUPFAM" id="SSF46894">
    <property type="entry name" value="C-terminal effector domain of the bipartite response regulators"/>
    <property type="match status" value="1"/>
</dbReference>
<dbReference type="GO" id="GO:0000976">
    <property type="term" value="F:transcription cis-regulatory region binding"/>
    <property type="evidence" value="ECO:0007669"/>
    <property type="project" value="TreeGrafter"/>
</dbReference>
<keyword evidence="5" id="KW-0804">Transcription</keyword>
<dbReference type="PROSITE" id="PS51755">
    <property type="entry name" value="OMPR_PHOB"/>
    <property type="match status" value="1"/>
</dbReference>
<evidence type="ECO:0000259" key="9">
    <source>
        <dbReference type="PROSITE" id="PS51755"/>
    </source>
</evidence>
<dbReference type="InterPro" id="IPR001867">
    <property type="entry name" value="OmpR/PhoB-type_DNA-bd"/>
</dbReference>
<protein>
    <submittedName>
        <fullName evidence="10">DNA-binding response regulator</fullName>
    </submittedName>
</protein>
<dbReference type="Gene3D" id="3.40.50.2300">
    <property type="match status" value="1"/>
</dbReference>
<evidence type="ECO:0000256" key="3">
    <source>
        <dbReference type="ARBA" id="ARBA00023015"/>
    </source>
</evidence>
<dbReference type="GO" id="GO:0000156">
    <property type="term" value="F:phosphorelay response regulator activity"/>
    <property type="evidence" value="ECO:0007669"/>
    <property type="project" value="TreeGrafter"/>
</dbReference>